<evidence type="ECO:0000256" key="4">
    <source>
        <dbReference type="ARBA" id="ARBA00023136"/>
    </source>
</evidence>
<dbReference type="OMA" id="CENIKQR"/>
<evidence type="ECO:0000256" key="6">
    <source>
        <dbReference type="SAM" id="Phobius"/>
    </source>
</evidence>
<dbReference type="AlphaFoldDB" id="A0A0N4Y3D9"/>
<gene>
    <name evidence="7" type="ORF">NBR_LOCUS10313</name>
</gene>
<evidence type="ECO:0000313" key="8">
    <source>
        <dbReference type="Proteomes" id="UP000271162"/>
    </source>
</evidence>
<dbReference type="Proteomes" id="UP000271162">
    <property type="component" value="Unassembled WGS sequence"/>
</dbReference>
<reference evidence="7 8" key="2">
    <citation type="submission" date="2018-11" db="EMBL/GenBank/DDBJ databases">
        <authorList>
            <consortium name="Pathogen Informatics"/>
        </authorList>
    </citation>
    <scope>NUCLEOTIDE SEQUENCE [LARGE SCALE GENOMIC DNA]</scope>
</reference>
<keyword evidence="6" id="KW-1133">Transmembrane helix</keyword>
<protein>
    <submittedName>
        <fullName evidence="9">Core-2/I-Branching enzyme</fullName>
    </submittedName>
</protein>
<evidence type="ECO:0000256" key="2">
    <source>
        <dbReference type="ARBA" id="ARBA00022676"/>
    </source>
</evidence>
<keyword evidence="3" id="KW-0808">Transferase</keyword>
<keyword evidence="2" id="KW-0328">Glycosyltransferase</keyword>
<dbReference type="Pfam" id="PF02485">
    <property type="entry name" value="Branch"/>
    <property type="match status" value="1"/>
</dbReference>
<keyword evidence="5" id="KW-0325">Glycoprotein</keyword>
<dbReference type="InterPro" id="IPR003406">
    <property type="entry name" value="Glyco_trans_14"/>
</dbReference>
<dbReference type="PANTHER" id="PTHR46671:SF7">
    <property type="entry name" value="CORE-2_I-BRANCHING ENZYME"/>
    <property type="match status" value="1"/>
</dbReference>
<evidence type="ECO:0000256" key="5">
    <source>
        <dbReference type="ARBA" id="ARBA00023180"/>
    </source>
</evidence>
<evidence type="ECO:0000256" key="3">
    <source>
        <dbReference type="ARBA" id="ARBA00022679"/>
    </source>
</evidence>
<keyword evidence="4 6" id="KW-0472">Membrane</keyword>
<proteinExistence type="predicted"/>
<dbReference type="GO" id="GO:0016020">
    <property type="term" value="C:membrane"/>
    <property type="evidence" value="ECO:0007669"/>
    <property type="project" value="UniProtKB-SubCell"/>
</dbReference>
<comment type="subcellular location">
    <subcellularLocation>
        <location evidence="1">Membrane</location>
        <topology evidence="1">Single-pass type II membrane protein</topology>
    </subcellularLocation>
</comment>
<dbReference type="STRING" id="27835.A0A0N4Y3D9"/>
<keyword evidence="6" id="KW-0812">Transmembrane</keyword>
<evidence type="ECO:0000256" key="1">
    <source>
        <dbReference type="ARBA" id="ARBA00004606"/>
    </source>
</evidence>
<dbReference type="WBParaSite" id="NBR_0001031201-mRNA-1">
    <property type="protein sequence ID" value="NBR_0001031201-mRNA-1"/>
    <property type="gene ID" value="NBR_0001031201"/>
</dbReference>
<evidence type="ECO:0000313" key="9">
    <source>
        <dbReference type="WBParaSite" id="NBR_0001031201-mRNA-1"/>
    </source>
</evidence>
<evidence type="ECO:0000313" key="7">
    <source>
        <dbReference type="EMBL" id="VDL73902.1"/>
    </source>
</evidence>
<feature type="transmembrane region" description="Helical" evidence="6">
    <location>
        <begin position="12"/>
        <end position="33"/>
    </location>
</feature>
<dbReference type="GO" id="GO:0016757">
    <property type="term" value="F:glycosyltransferase activity"/>
    <property type="evidence" value="ECO:0007669"/>
    <property type="project" value="UniProtKB-KW"/>
</dbReference>
<organism evidence="9">
    <name type="scientific">Nippostrongylus brasiliensis</name>
    <name type="common">Rat hookworm</name>
    <dbReference type="NCBI Taxonomy" id="27835"/>
    <lineage>
        <taxon>Eukaryota</taxon>
        <taxon>Metazoa</taxon>
        <taxon>Ecdysozoa</taxon>
        <taxon>Nematoda</taxon>
        <taxon>Chromadorea</taxon>
        <taxon>Rhabditida</taxon>
        <taxon>Rhabditina</taxon>
        <taxon>Rhabditomorpha</taxon>
        <taxon>Strongyloidea</taxon>
        <taxon>Heligmosomidae</taxon>
        <taxon>Nippostrongylus</taxon>
    </lineage>
</organism>
<name>A0A0N4Y3D9_NIPBR</name>
<sequence length="338" mass="38586">MTSSSVARKFLRWSVVCLTVAAAVSVFVAMLSLEYNIHSVQLWSDNHAYHERDWCTFPKFTRKPETAHIDCGRLILDGKLYTKDLALKRPRLVPRKLKMDCDSIRQRVLFSAARNRIAFGIAYARIVYEGYEFLEDELMSSYHPQNYFCFSVDLKAEQQFFDDISTLAGCLPNVMVAKYRHNITSSGRNMNRAHQDCLKLLIGKEGWGYVILMQNYDVMIKSVYEVVYILHSLGGVNDIYVRPCEKDRWNQSAKWDAQSLGLFPNARGAVQASLSRDAVQWMMTVANLTALIDQLDSDVIGADEVLLASLHVSDTLEMPGRFTGECVNKGYRTDYITR</sequence>
<reference evidence="9" key="1">
    <citation type="submission" date="2017-02" db="UniProtKB">
        <authorList>
            <consortium name="WormBaseParasite"/>
        </authorList>
    </citation>
    <scope>IDENTIFICATION</scope>
</reference>
<accession>A0A0N4Y3D9</accession>
<keyword evidence="8" id="KW-1185">Reference proteome</keyword>
<dbReference type="PANTHER" id="PTHR46671">
    <property type="entry name" value="PROTEIN CBG11221"/>
    <property type="match status" value="1"/>
</dbReference>
<dbReference type="EMBL" id="UYSL01020290">
    <property type="protein sequence ID" value="VDL73902.1"/>
    <property type="molecule type" value="Genomic_DNA"/>
</dbReference>